<evidence type="ECO:0000313" key="2">
    <source>
        <dbReference type="Proteomes" id="UP000053051"/>
    </source>
</evidence>
<accession>M1X4J7</accession>
<dbReference type="GO" id="GO:0050570">
    <property type="term" value="F:4-hydroxythreonine-4-phosphate dehydrogenase activity"/>
    <property type="evidence" value="ECO:0007669"/>
    <property type="project" value="UniProtKB-EC"/>
</dbReference>
<reference evidence="1 2" key="1">
    <citation type="submission" date="2012-05" db="EMBL/GenBank/DDBJ databases">
        <authorList>
            <person name="Hilton J."/>
        </authorList>
    </citation>
    <scope>NUCLEOTIDE SEQUENCE [LARGE SCALE GENOMIC DNA]</scope>
    <source>
        <strain evidence="1 2">HH01</strain>
    </source>
</reference>
<dbReference type="AlphaFoldDB" id="M1X4J7"/>
<dbReference type="SUPFAM" id="SSF53659">
    <property type="entry name" value="Isocitrate/Isopropylmalate dehydrogenase-like"/>
    <property type="match status" value="1"/>
</dbReference>
<evidence type="ECO:0000313" key="1">
    <source>
        <dbReference type="EMBL" id="CCH66266.1"/>
    </source>
</evidence>
<name>M1X4J7_9NOST</name>
<keyword evidence="1" id="KW-0560">Oxidoreductase</keyword>
<dbReference type="Gene3D" id="3.40.718.10">
    <property type="entry name" value="Isopropylmalate Dehydrogenase"/>
    <property type="match status" value="1"/>
</dbReference>
<keyword evidence="2" id="KW-1185">Reference proteome</keyword>
<comment type="caution">
    <text evidence="1">The sequence shown here is derived from an EMBL/GenBank/DDBJ whole genome shotgun (WGS) entry which is preliminary data.</text>
</comment>
<protein>
    <submittedName>
        <fullName evidence="1">4-hydroxythreonine-4-phosphate dehydrogenase</fullName>
        <ecNumber evidence="1">1.1.1.262</ecNumber>
    </submittedName>
</protein>
<dbReference type="EMBL" id="CAIY01000005">
    <property type="protein sequence ID" value="CCH66266.1"/>
    <property type="molecule type" value="Genomic_DNA"/>
</dbReference>
<sequence>MGDPAGIGTEVILKALADPYLQRKDEIMIVGSRDLIVENYKRLNLLRKGVPLANLENLSVLDVPLNKK</sequence>
<dbReference type="EC" id="1.1.1.262" evidence="1"/>
<organism evidence="1 2">
    <name type="scientific">Richelia intracellularis HH01</name>
    <dbReference type="NCBI Taxonomy" id="1165094"/>
    <lineage>
        <taxon>Bacteria</taxon>
        <taxon>Bacillati</taxon>
        <taxon>Cyanobacteriota</taxon>
        <taxon>Cyanophyceae</taxon>
        <taxon>Nostocales</taxon>
        <taxon>Nostocaceae</taxon>
        <taxon>Richelia</taxon>
    </lineage>
</organism>
<gene>
    <name evidence="1" type="ORF">RINTHH_1110</name>
</gene>
<dbReference type="Proteomes" id="UP000053051">
    <property type="component" value="Unassembled WGS sequence"/>
</dbReference>
<dbReference type="STRING" id="1165094.RINTHH_1110"/>
<reference evidence="2" key="2">
    <citation type="submission" date="2016-01" db="EMBL/GenBank/DDBJ databases">
        <title>Diatom-associated endosymboitic cyanobacterium lacks core nitrogen metabolism enzymes.</title>
        <authorList>
            <person name="Hilton J.A."/>
            <person name="Foster R.A."/>
            <person name="Tripp H.J."/>
            <person name="Carter B.J."/>
            <person name="Zehr J.P."/>
            <person name="Villareal T.A."/>
        </authorList>
    </citation>
    <scope>NUCLEOTIDE SEQUENCE [LARGE SCALE GENOMIC DNA]</scope>
    <source>
        <strain evidence="2">HH01</strain>
    </source>
</reference>
<proteinExistence type="predicted"/>